<dbReference type="InterPro" id="IPR025700">
    <property type="entry name" value="Lys/Orn_oxygenase"/>
</dbReference>
<reference evidence="9 10" key="1">
    <citation type="submission" date="2016-01" db="EMBL/GenBank/DDBJ databases">
        <authorList>
            <person name="Oliw E.H."/>
        </authorList>
    </citation>
    <scope>NUCLEOTIDE SEQUENCE [LARGE SCALE GENOMIC DNA]</scope>
    <source>
        <strain evidence="9 10">Kerr 14</strain>
    </source>
</reference>
<dbReference type="AlphaFoldDB" id="A0A1S7SD87"/>
<dbReference type="Pfam" id="PF13434">
    <property type="entry name" value="Lys_Orn_oxgnase"/>
    <property type="match status" value="1"/>
</dbReference>
<evidence type="ECO:0000256" key="7">
    <source>
        <dbReference type="ARBA" id="ARBA00023002"/>
    </source>
</evidence>
<evidence type="ECO:0000256" key="2">
    <source>
        <dbReference type="ARBA" id="ARBA00004924"/>
    </source>
</evidence>
<keyword evidence="5" id="KW-0274">FAD</keyword>
<keyword evidence="7" id="KW-0560">Oxidoreductase</keyword>
<sequence>MRVHERWPALMSLISLENRIHKAFSRLGSEPTNWIPQTPSVDYDVAVIGAGQSGVAISAGLRKAGIRNTVTLDLSDAEAAGMWESKSYMRTLRTPKSNTGPELGIPELTYRAWYEAQFGAAPYQHLNLIDRNSWHRYLRWLRRMLDVVVEYGARLLSVSGAGKYLDLLVENAAGRRTLRVRKLVLATGIDGSGVPDVPEAFRRNLSPDRYAHSYSVLDPAKVAAARVAILGAGSSAFDAAAFALENGAAEVELFCRQEDLARSTSLRSTAYPAIEHFHLLPDADRWRIARMIKARGSVPTTESIARATAFPNFKIHLGAPWEIIAQTGDEITAETPIGRFAFDYAISATGFRIDPVLRPELAEFAEKVVTWQDRFIPSADESSASLGRYPYLGAGYQLSTHDPDSDPYVGNIHCFNAAALPSCGRHLGDVASLRHAVPRLIQAIADDLFRDDYTHHVSRFGAPPPDDLTGDEYRHAVKT</sequence>
<proteinExistence type="inferred from homology"/>
<evidence type="ECO:0000256" key="4">
    <source>
        <dbReference type="ARBA" id="ARBA00022630"/>
    </source>
</evidence>
<feature type="region of interest" description="Disordered" evidence="8">
    <location>
        <begin position="460"/>
        <end position="479"/>
    </location>
</feature>
<dbReference type="Gene3D" id="3.50.50.60">
    <property type="entry name" value="FAD/NAD(P)-binding domain"/>
    <property type="match status" value="1"/>
</dbReference>
<evidence type="ECO:0000256" key="5">
    <source>
        <dbReference type="ARBA" id="ARBA00022827"/>
    </source>
</evidence>
<name>A0A1S7SD87_AGRTU</name>
<protein>
    <submittedName>
        <fullName evidence="9">Oxidoreductase</fullName>
    </submittedName>
</protein>
<evidence type="ECO:0000256" key="1">
    <source>
        <dbReference type="ARBA" id="ARBA00001974"/>
    </source>
</evidence>
<dbReference type="InterPro" id="IPR050982">
    <property type="entry name" value="Auxin_biosynth/cation_transpt"/>
</dbReference>
<evidence type="ECO:0000256" key="3">
    <source>
        <dbReference type="ARBA" id="ARBA00007588"/>
    </source>
</evidence>
<dbReference type="InterPro" id="IPR036188">
    <property type="entry name" value="FAD/NAD-bd_sf"/>
</dbReference>
<dbReference type="GO" id="GO:0004497">
    <property type="term" value="F:monooxygenase activity"/>
    <property type="evidence" value="ECO:0007669"/>
    <property type="project" value="TreeGrafter"/>
</dbReference>
<comment type="cofactor">
    <cofactor evidence="1">
        <name>FAD</name>
        <dbReference type="ChEBI" id="CHEBI:57692"/>
    </cofactor>
</comment>
<evidence type="ECO:0000313" key="9">
    <source>
        <dbReference type="EMBL" id="CUX67042.1"/>
    </source>
</evidence>
<dbReference type="PANTHER" id="PTHR43539">
    <property type="entry name" value="FLAVIN-BINDING MONOOXYGENASE-LIKE PROTEIN (AFU_ORTHOLOGUE AFUA_4G09220)"/>
    <property type="match status" value="1"/>
</dbReference>
<evidence type="ECO:0000256" key="6">
    <source>
        <dbReference type="ARBA" id="ARBA00022857"/>
    </source>
</evidence>
<dbReference type="PANTHER" id="PTHR43539:SF91">
    <property type="entry name" value="FAD-DEPENDENT URATE HYDROXYLASE"/>
    <property type="match status" value="1"/>
</dbReference>
<comment type="pathway">
    <text evidence="2">Siderophore biosynthesis.</text>
</comment>
<comment type="similarity">
    <text evidence="3">Belongs to the lysine N(6)-hydroxylase/L-ornithine N(5)-oxygenase family.</text>
</comment>
<organism evidence="9 10">
    <name type="scientific">Agrobacterium tumefaciens str. Kerr 14</name>
    <dbReference type="NCBI Taxonomy" id="1183424"/>
    <lineage>
        <taxon>Bacteria</taxon>
        <taxon>Pseudomonadati</taxon>
        <taxon>Pseudomonadota</taxon>
        <taxon>Alphaproteobacteria</taxon>
        <taxon>Hyphomicrobiales</taxon>
        <taxon>Rhizobiaceae</taxon>
        <taxon>Rhizobium/Agrobacterium group</taxon>
        <taxon>Agrobacterium</taxon>
        <taxon>Agrobacterium tumefaciens complex</taxon>
    </lineage>
</organism>
<dbReference type="SUPFAM" id="SSF51905">
    <property type="entry name" value="FAD/NAD(P)-binding domain"/>
    <property type="match status" value="1"/>
</dbReference>
<keyword evidence="6" id="KW-0521">NADP</keyword>
<dbReference type="GO" id="GO:0050660">
    <property type="term" value="F:flavin adenine dinucleotide binding"/>
    <property type="evidence" value="ECO:0007669"/>
    <property type="project" value="TreeGrafter"/>
</dbReference>
<accession>A0A1S7SD87</accession>
<evidence type="ECO:0000256" key="8">
    <source>
        <dbReference type="SAM" id="MobiDB-lite"/>
    </source>
</evidence>
<dbReference type="Proteomes" id="UP000191897">
    <property type="component" value="Unassembled WGS sequence"/>
</dbReference>
<keyword evidence="4" id="KW-0285">Flavoprotein</keyword>
<evidence type="ECO:0000313" key="10">
    <source>
        <dbReference type="Proteomes" id="UP000191897"/>
    </source>
</evidence>
<dbReference type="PRINTS" id="PR00368">
    <property type="entry name" value="FADPNR"/>
</dbReference>
<gene>
    <name evidence="9" type="ORF">AGR4C_pb20046</name>
</gene>
<dbReference type="EMBL" id="FBWC01000041">
    <property type="protein sequence ID" value="CUX67042.1"/>
    <property type="molecule type" value="Genomic_DNA"/>
</dbReference>